<evidence type="ECO:0000313" key="4">
    <source>
        <dbReference type="Proteomes" id="UP000685013"/>
    </source>
</evidence>
<dbReference type="InterPro" id="IPR001739">
    <property type="entry name" value="Methyl_CpG_DNA-bd"/>
</dbReference>
<evidence type="ECO:0000259" key="2">
    <source>
        <dbReference type="PROSITE" id="PS50982"/>
    </source>
</evidence>
<feature type="domain" description="MBD" evidence="2">
    <location>
        <begin position="16"/>
        <end position="86"/>
    </location>
</feature>
<feature type="compositionally biased region" description="Basic and acidic residues" evidence="1">
    <location>
        <begin position="86"/>
        <end position="108"/>
    </location>
</feature>
<feature type="region of interest" description="Disordered" evidence="1">
    <location>
        <begin position="288"/>
        <end position="338"/>
    </location>
</feature>
<comment type="caution">
    <text evidence="3">The sequence shown here is derived from an EMBL/GenBank/DDBJ whole genome shotgun (WGS) entry which is preliminary data.</text>
</comment>
<dbReference type="PROSITE" id="PS50982">
    <property type="entry name" value="MBD"/>
    <property type="match status" value="1"/>
</dbReference>
<dbReference type="Pfam" id="PF01429">
    <property type="entry name" value="MBD"/>
    <property type="match status" value="1"/>
</dbReference>
<feature type="compositionally biased region" description="Basic and acidic residues" evidence="1">
    <location>
        <begin position="142"/>
        <end position="195"/>
    </location>
</feature>
<keyword evidence="4" id="KW-1185">Reference proteome</keyword>
<dbReference type="Proteomes" id="UP000685013">
    <property type="component" value="Chromosome 14"/>
</dbReference>
<feature type="region of interest" description="Disordered" evidence="1">
    <location>
        <begin position="79"/>
        <end position="223"/>
    </location>
</feature>
<proteinExistence type="predicted"/>
<dbReference type="PANTHER" id="PTHR33729:SF6">
    <property type="entry name" value="METHYL-CPG-BINDING DOMAIN-CONTAINING PROTEIN 11"/>
    <property type="match status" value="1"/>
</dbReference>
<dbReference type="AlphaFoldDB" id="A0AAV6MJY2"/>
<gene>
    <name evidence="3" type="primary">MBD10</name>
    <name evidence="3" type="ORF">SDJN03_21926</name>
</gene>
<dbReference type="EMBL" id="JAGKQH010000014">
    <property type="protein sequence ID" value="KAG6581924.1"/>
    <property type="molecule type" value="Genomic_DNA"/>
</dbReference>
<accession>A0AAV6MJY2</accession>
<evidence type="ECO:0000313" key="3">
    <source>
        <dbReference type="EMBL" id="KAG6581924.1"/>
    </source>
</evidence>
<reference evidence="3 4" key="1">
    <citation type="journal article" date="2021" name="Hortic Res">
        <title>The domestication of Cucurbita argyrosperma as revealed by the genome of its wild relative.</title>
        <authorList>
            <person name="Barrera-Redondo J."/>
            <person name="Sanchez-de la Vega G."/>
            <person name="Aguirre-Liguori J.A."/>
            <person name="Castellanos-Morales G."/>
            <person name="Gutierrez-Guerrero Y.T."/>
            <person name="Aguirre-Dugua X."/>
            <person name="Aguirre-Planter E."/>
            <person name="Tenaillon M.I."/>
            <person name="Lira-Saade R."/>
            <person name="Eguiarte L.E."/>
        </authorList>
    </citation>
    <scope>NUCLEOTIDE SEQUENCE [LARGE SCALE GENOMIC DNA]</scope>
    <source>
        <strain evidence="3">JBR-2021</strain>
    </source>
</reference>
<dbReference type="InterPro" id="IPR039622">
    <property type="entry name" value="MBD10/11"/>
</dbReference>
<evidence type="ECO:0000256" key="1">
    <source>
        <dbReference type="SAM" id="MobiDB-lite"/>
    </source>
</evidence>
<organism evidence="3 4">
    <name type="scientific">Cucurbita argyrosperma subsp. sororia</name>
    <dbReference type="NCBI Taxonomy" id="37648"/>
    <lineage>
        <taxon>Eukaryota</taxon>
        <taxon>Viridiplantae</taxon>
        <taxon>Streptophyta</taxon>
        <taxon>Embryophyta</taxon>
        <taxon>Tracheophyta</taxon>
        <taxon>Spermatophyta</taxon>
        <taxon>Magnoliopsida</taxon>
        <taxon>eudicotyledons</taxon>
        <taxon>Gunneridae</taxon>
        <taxon>Pentapetalae</taxon>
        <taxon>rosids</taxon>
        <taxon>fabids</taxon>
        <taxon>Cucurbitales</taxon>
        <taxon>Cucurbitaceae</taxon>
        <taxon>Cucurbiteae</taxon>
        <taxon>Cucurbita</taxon>
    </lineage>
</organism>
<sequence length="338" mass="36771">MMVENEAQTQAAAAMDEEAISVELPAPATWKKLFIPNKAGTPRKSEIVFIAPTGEEFSSRKLLEQYLKLHSDAPAISEFDWSTGEAPRRSARISEKVKATPLKEEPPKKRSRKSSGSKKDYKEEAIAAPIVLEEIEMIDVEGNEKDKDGSDTRRADNGDNPKDEPKESEKGDADPDIRSKDERGCDAGEGEKQDQNESSDVVVNSEFVGIDETNENGGETNGQDAIQVETEGLEEAEKQGNEVAEIAIPTEYSVAVAIASEVNHCINENENDPGNVVVQQANGVMEGVKQNDQNEAAATPDNVTKGNEDVSTNGAKCNVEAEDRSVEHDNLMKENGKL</sequence>
<name>A0AAV6MJY2_9ROSI</name>
<protein>
    <submittedName>
        <fullName evidence="3">Methyl-CpG-binding domain-containing protein 10</fullName>
    </submittedName>
</protein>
<feature type="compositionally biased region" description="Basic and acidic residues" evidence="1">
    <location>
        <begin position="319"/>
        <end position="338"/>
    </location>
</feature>
<dbReference type="PANTHER" id="PTHR33729">
    <property type="entry name" value="METHYL-CPG BINDING DOMAIN CONTAINING PROTEIN, EXPRESSED"/>
    <property type="match status" value="1"/>
</dbReference>
<dbReference type="GO" id="GO:0003677">
    <property type="term" value="F:DNA binding"/>
    <property type="evidence" value="ECO:0007669"/>
    <property type="project" value="InterPro"/>
</dbReference>
<feature type="non-terminal residue" evidence="3">
    <location>
        <position position="1"/>
    </location>
</feature>
<feature type="compositionally biased region" description="Polar residues" evidence="1">
    <location>
        <begin position="290"/>
        <end position="315"/>
    </location>
</feature>